<dbReference type="GeneID" id="117649754"/>
<dbReference type="KEGG" id="tpal:117649754"/>
<sequence length="249" mass="26684">MRGRSETNPYLTDVYAGLVDVSRGAVHGCGPGCQHRESHLVHFHPHFRARASRSSYDDAHHNNLALLHVSKAFWLDTDWVRAAVRAPAPTKVCSCKVVGFGMGGVGPHAFAPGRLLKADRVPVLPFKLCPPSRVTPMPRATLCSDSKVGVAPCLGDAGAPVICDGMVAGMALGVYESQWEYTGHTFYCGFLKSCSLFGLYASLEPYKAWLDSVVFRSSQAAFTGAAAQLGFLGMRLPNASQVGDPDAEC</sequence>
<dbReference type="Pfam" id="PF00089">
    <property type="entry name" value="Trypsin"/>
    <property type="match status" value="1"/>
</dbReference>
<proteinExistence type="predicted"/>
<dbReference type="AlphaFoldDB" id="A0A6P8ZTR5"/>
<dbReference type="OrthoDB" id="6626875at2759"/>
<dbReference type="Gene3D" id="2.40.10.10">
    <property type="entry name" value="Trypsin-like serine proteases"/>
    <property type="match status" value="1"/>
</dbReference>
<gene>
    <name evidence="3" type="primary">LOC117649754</name>
</gene>
<dbReference type="InParanoid" id="A0A6P8ZTR5"/>
<dbReference type="SUPFAM" id="SSF50494">
    <property type="entry name" value="Trypsin-like serine proteases"/>
    <property type="match status" value="1"/>
</dbReference>
<dbReference type="GO" id="GO:0004252">
    <property type="term" value="F:serine-type endopeptidase activity"/>
    <property type="evidence" value="ECO:0007669"/>
    <property type="project" value="InterPro"/>
</dbReference>
<accession>A0A6P8ZTR5</accession>
<evidence type="ECO:0000313" key="2">
    <source>
        <dbReference type="Proteomes" id="UP000515158"/>
    </source>
</evidence>
<dbReference type="InterPro" id="IPR001254">
    <property type="entry name" value="Trypsin_dom"/>
</dbReference>
<organism evidence="3">
    <name type="scientific">Thrips palmi</name>
    <name type="common">Melon thrips</name>
    <dbReference type="NCBI Taxonomy" id="161013"/>
    <lineage>
        <taxon>Eukaryota</taxon>
        <taxon>Metazoa</taxon>
        <taxon>Ecdysozoa</taxon>
        <taxon>Arthropoda</taxon>
        <taxon>Hexapoda</taxon>
        <taxon>Insecta</taxon>
        <taxon>Pterygota</taxon>
        <taxon>Neoptera</taxon>
        <taxon>Paraneoptera</taxon>
        <taxon>Thysanoptera</taxon>
        <taxon>Terebrantia</taxon>
        <taxon>Thripoidea</taxon>
        <taxon>Thripidae</taxon>
        <taxon>Thrips</taxon>
    </lineage>
</organism>
<dbReference type="InterPro" id="IPR009003">
    <property type="entry name" value="Peptidase_S1_PA"/>
</dbReference>
<protein>
    <submittedName>
        <fullName evidence="3">Kallikrein 1-related peptidase b9-like</fullName>
    </submittedName>
</protein>
<dbReference type="PROSITE" id="PS50240">
    <property type="entry name" value="TRYPSIN_DOM"/>
    <property type="match status" value="1"/>
</dbReference>
<feature type="domain" description="Peptidase S1" evidence="1">
    <location>
        <begin position="1"/>
        <end position="215"/>
    </location>
</feature>
<reference evidence="3" key="1">
    <citation type="submission" date="2025-08" db="UniProtKB">
        <authorList>
            <consortium name="RefSeq"/>
        </authorList>
    </citation>
    <scope>IDENTIFICATION</scope>
    <source>
        <tissue evidence="3">Total insect</tissue>
    </source>
</reference>
<keyword evidence="2" id="KW-1185">Reference proteome</keyword>
<dbReference type="RefSeq" id="XP_034248668.1">
    <property type="nucleotide sequence ID" value="XM_034392777.1"/>
</dbReference>
<evidence type="ECO:0000313" key="3">
    <source>
        <dbReference type="RefSeq" id="XP_034248668.1"/>
    </source>
</evidence>
<evidence type="ECO:0000259" key="1">
    <source>
        <dbReference type="PROSITE" id="PS50240"/>
    </source>
</evidence>
<dbReference type="InterPro" id="IPR043504">
    <property type="entry name" value="Peptidase_S1_PA_chymotrypsin"/>
</dbReference>
<dbReference type="GO" id="GO:0006508">
    <property type="term" value="P:proteolysis"/>
    <property type="evidence" value="ECO:0007669"/>
    <property type="project" value="InterPro"/>
</dbReference>
<name>A0A6P8ZTR5_THRPL</name>
<dbReference type="Proteomes" id="UP000515158">
    <property type="component" value="Unplaced"/>
</dbReference>